<organism evidence="3 4">
    <name type="scientific">Streptomyces gilvifuscus</name>
    <dbReference type="NCBI Taxonomy" id="1550617"/>
    <lineage>
        <taxon>Bacteria</taxon>
        <taxon>Bacillati</taxon>
        <taxon>Actinomycetota</taxon>
        <taxon>Actinomycetes</taxon>
        <taxon>Kitasatosporales</taxon>
        <taxon>Streptomycetaceae</taxon>
        <taxon>Streptomyces</taxon>
    </lineage>
</organism>
<dbReference type="InterPro" id="IPR011990">
    <property type="entry name" value="TPR-like_helical_dom_sf"/>
</dbReference>
<reference evidence="3 4" key="1">
    <citation type="journal article" date="2015" name="Int. J. Syst. Evol. Microbiol.">
        <title>Streptomyces gilvifuscus sp. nov., an actinomycete that produces antibacterial compounds isolated from soil.</title>
        <authorList>
            <person name="Nguyen T.M."/>
            <person name="Kim J."/>
        </authorList>
    </citation>
    <scope>NUCLEOTIDE SEQUENCE [LARGE SCALE GENOMIC DNA]</scope>
    <source>
        <strain evidence="3 4">T113</strain>
    </source>
</reference>
<evidence type="ECO:0000313" key="4">
    <source>
        <dbReference type="Proteomes" id="UP001221328"/>
    </source>
</evidence>
<dbReference type="SUPFAM" id="SSF48452">
    <property type="entry name" value="TPR-like"/>
    <property type="match status" value="1"/>
</dbReference>
<dbReference type="InterPro" id="IPR051677">
    <property type="entry name" value="AfsR-DnrI-RedD_regulator"/>
</dbReference>
<dbReference type="EMBL" id="JAQOSK010000016">
    <property type="protein sequence ID" value="MDC2959288.1"/>
    <property type="molecule type" value="Genomic_DNA"/>
</dbReference>
<evidence type="ECO:0000256" key="1">
    <source>
        <dbReference type="ARBA" id="ARBA00023012"/>
    </source>
</evidence>
<evidence type="ECO:0000259" key="2">
    <source>
        <dbReference type="SMART" id="SM01043"/>
    </source>
</evidence>
<dbReference type="InterPro" id="IPR005158">
    <property type="entry name" value="BTAD"/>
</dbReference>
<sequence>MAGPLPHMWLRRAGHIDRALFWRHQRVTAAAQALRSGCRWHTQVRRLSVRRTVENVPANGARLELLGSFAVRIADHTLVLPLGAQRLFVLLALQPDGVHRGVAAEHLWPDCPPCRAAANLRSALYQVRRVPQPSVIEGACHQLQLSSQIQVDLRIAEAKAREIAAGTGPLPSADEDAVGDLTRELLPGWPDDWLVLERECWDQLRIRALESLARRFQTARQYLPALQISLSALSVEPLRETPHRIMIEVHLAEGNVASAFQCYRKYRALLHKELGIAPSPKMVQLLRDMKTG</sequence>
<dbReference type="PANTHER" id="PTHR35807">
    <property type="entry name" value="TRANSCRIPTIONAL REGULATOR REDD-RELATED"/>
    <property type="match status" value="1"/>
</dbReference>
<keyword evidence="1" id="KW-0902">Two-component regulatory system</keyword>
<dbReference type="InterPro" id="IPR036388">
    <property type="entry name" value="WH-like_DNA-bd_sf"/>
</dbReference>
<feature type="domain" description="Bacterial transcriptional activator" evidence="2">
    <location>
        <begin position="151"/>
        <end position="290"/>
    </location>
</feature>
<comment type="caution">
    <text evidence="3">The sequence shown here is derived from an EMBL/GenBank/DDBJ whole genome shotgun (WGS) entry which is preliminary data.</text>
</comment>
<accession>A0ABT5G3B9</accession>
<dbReference type="Proteomes" id="UP001221328">
    <property type="component" value="Unassembled WGS sequence"/>
</dbReference>
<dbReference type="Pfam" id="PF03704">
    <property type="entry name" value="BTAD"/>
    <property type="match status" value="1"/>
</dbReference>
<dbReference type="SMART" id="SM01043">
    <property type="entry name" value="BTAD"/>
    <property type="match status" value="1"/>
</dbReference>
<keyword evidence="4" id="KW-1185">Reference proteome</keyword>
<name>A0ABT5G3B9_9ACTN</name>
<gene>
    <name evidence="3" type="ORF">PO587_33130</name>
</gene>
<dbReference type="Gene3D" id="1.25.40.10">
    <property type="entry name" value="Tetratricopeptide repeat domain"/>
    <property type="match status" value="1"/>
</dbReference>
<evidence type="ECO:0000313" key="3">
    <source>
        <dbReference type="EMBL" id="MDC2959288.1"/>
    </source>
</evidence>
<proteinExistence type="predicted"/>
<protein>
    <submittedName>
        <fullName evidence="3">BTAD domain-containing putative transcriptional regulator</fullName>
    </submittedName>
</protein>
<dbReference type="Gene3D" id="1.10.10.10">
    <property type="entry name" value="Winged helix-like DNA-binding domain superfamily/Winged helix DNA-binding domain"/>
    <property type="match status" value="1"/>
</dbReference>
<dbReference type="RefSeq" id="WP_272177743.1">
    <property type="nucleotide sequence ID" value="NZ_JAQOSK010000016.1"/>
</dbReference>